<sequence length="113" mass="12311">MGAEVAILRRAYASGLDTVQFTDFFEGFNKGGSAGVLKPEILWTHWDQIAYTSPYKGGGPTMHTRSCIPPAHAHILRGGWNASVPCHCVGVKPKQHGAAPYMHCMKWGQLTSD</sequence>
<evidence type="ECO:0000313" key="1">
    <source>
        <dbReference type="EnsemblProtists" id="EOD04719"/>
    </source>
</evidence>
<dbReference type="RefSeq" id="XP_005757148.1">
    <property type="nucleotide sequence ID" value="XM_005757091.1"/>
</dbReference>
<keyword evidence="2" id="KW-1185">Reference proteome</keyword>
<evidence type="ECO:0000313" key="2">
    <source>
        <dbReference type="Proteomes" id="UP000013827"/>
    </source>
</evidence>
<dbReference type="PaxDb" id="2903-EOD04719"/>
<dbReference type="GeneID" id="17250860"/>
<proteinExistence type="predicted"/>
<reference evidence="2" key="1">
    <citation type="journal article" date="2013" name="Nature">
        <title>Pan genome of the phytoplankton Emiliania underpins its global distribution.</title>
        <authorList>
            <person name="Read B.A."/>
            <person name="Kegel J."/>
            <person name="Klute M.J."/>
            <person name="Kuo A."/>
            <person name="Lefebvre S.C."/>
            <person name="Maumus F."/>
            <person name="Mayer C."/>
            <person name="Miller J."/>
            <person name="Monier A."/>
            <person name="Salamov A."/>
            <person name="Young J."/>
            <person name="Aguilar M."/>
            <person name="Claverie J.M."/>
            <person name="Frickenhaus S."/>
            <person name="Gonzalez K."/>
            <person name="Herman E.K."/>
            <person name="Lin Y.C."/>
            <person name="Napier J."/>
            <person name="Ogata H."/>
            <person name="Sarno A.F."/>
            <person name="Shmutz J."/>
            <person name="Schroeder D."/>
            <person name="de Vargas C."/>
            <person name="Verret F."/>
            <person name="von Dassow P."/>
            <person name="Valentin K."/>
            <person name="Van de Peer Y."/>
            <person name="Wheeler G."/>
            <person name="Dacks J.B."/>
            <person name="Delwiche C.F."/>
            <person name="Dyhrman S.T."/>
            <person name="Glockner G."/>
            <person name="John U."/>
            <person name="Richards T."/>
            <person name="Worden A.Z."/>
            <person name="Zhang X."/>
            <person name="Grigoriev I.V."/>
            <person name="Allen A.E."/>
            <person name="Bidle K."/>
            <person name="Borodovsky M."/>
            <person name="Bowler C."/>
            <person name="Brownlee C."/>
            <person name="Cock J.M."/>
            <person name="Elias M."/>
            <person name="Gladyshev V.N."/>
            <person name="Groth M."/>
            <person name="Guda C."/>
            <person name="Hadaegh A."/>
            <person name="Iglesias-Rodriguez M.D."/>
            <person name="Jenkins J."/>
            <person name="Jones B.M."/>
            <person name="Lawson T."/>
            <person name="Leese F."/>
            <person name="Lindquist E."/>
            <person name="Lobanov A."/>
            <person name="Lomsadze A."/>
            <person name="Malik S.B."/>
            <person name="Marsh M.E."/>
            <person name="Mackinder L."/>
            <person name="Mock T."/>
            <person name="Mueller-Roeber B."/>
            <person name="Pagarete A."/>
            <person name="Parker M."/>
            <person name="Probert I."/>
            <person name="Quesneville H."/>
            <person name="Raines C."/>
            <person name="Rensing S.A."/>
            <person name="Riano-Pachon D.M."/>
            <person name="Richier S."/>
            <person name="Rokitta S."/>
            <person name="Shiraiwa Y."/>
            <person name="Soanes D.M."/>
            <person name="van der Giezen M."/>
            <person name="Wahlund T.M."/>
            <person name="Williams B."/>
            <person name="Wilson W."/>
            <person name="Wolfe G."/>
            <person name="Wurch L.L."/>
        </authorList>
    </citation>
    <scope>NUCLEOTIDE SEQUENCE</scope>
</reference>
<organism evidence="1 2">
    <name type="scientific">Emiliania huxleyi (strain CCMP1516)</name>
    <dbReference type="NCBI Taxonomy" id="280463"/>
    <lineage>
        <taxon>Eukaryota</taxon>
        <taxon>Haptista</taxon>
        <taxon>Haptophyta</taxon>
        <taxon>Prymnesiophyceae</taxon>
        <taxon>Isochrysidales</taxon>
        <taxon>Noelaerhabdaceae</taxon>
        <taxon>Emiliania</taxon>
    </lineage>
</organism>
<name>A0A0D3I0D4_EMIH1</name>
<dbReference type="KEGG" id="ehx:EMIHUDRAFT_360200"/>
<dbReference type="Proteomes" id="UP000013827">
    <property type="component" value="Unassembled WGS sequence"/>
</dbReference>
<protein>
    <submittedName>
        <fullName evidence="1">Uncharacterized protein</fullName>
    </submittedName>
</protein>
<reference evidence="1" key="2">
    <citation type="submission" date="2024-10" db="UniProtKB">
        <authorList>
            <consortium name="EnsemblProtists"/>
        </authorList>
    </citation>
    <scope>IDENTIFICATION</scope>
</reference>
<dbReference type="AlphaFoldDB" id="A0A0D3I0D4"/>
<dbReference type="HOGENOM" id="CLU_2138221_0_0_1"/>
<dbReference type="EnsemblProtists" id="EOD04719">
    <property type="protein sequence ID" value="EOD04719"/>
    <property type="gene ID" value="EMIHUDRAFT_360200"/>
</dbReference>
<accession>A0A0D3I0D4</accession>